<evidence type="ECO:0000313" key="1">
    <source>
        <dbReference type="EMBL" id="GAA2435970.1"/>
    </source>
</evidence>
<keyword evidence="2" id="KW-1185">Reference proteome</keyword>
<evidence type="ECO:0000313" key="2">
    <source>
        <dbReference type="Proteomes" id="UP001501231"/>
    </source>
</evidence>
<proteinExistence type="predicted"/>
<dbReference type="Proteomes" id="UP001501231">
    <property type="component" value="Unassembled WGS sequence"/>
</dbReference>
<dbReference type="EMBL" id="BAAARW010000020">
    <property type="protein sequence ID" value="GAA2435970.1"/>
    <property type="molecule type" value="Genomic_DNA"/>
</dbReference>
<organism evidence="1 2">
    <name type="scientific">Actinomadura vinacea</name>
    <dbReference type="NCBI Taxonomy" id="115336"/>
    <lineage>
        <taxon>Bacteria</taxon>
        <taxon>Bacillati</taxon>
        <taxon>Actinomycetota</taxon>
        <taxon>Actinomycetes</taxon>
        <taxon>Streptosporangiales</taxon>
        <taxon>Thermomonosporaceae</taxon>
        <taxon>Actinomadura</taxon>
    </lineage>
</organism>
<dbReference type="RefSeq" id="WP_344593186.1">
    <property type="nucleotide sequence ID" value="NZ_BAAARW010000020.1"/>
</dbReference>
<evidence type="ECO:0008006" key="3">
    <source>
        <dbReference type="Google" id="ProtNLM"/>
    </source>
</evidence>
<protein>
    <recommendedName>
        <fullName evidence="3">DUF4267 domain-containing protein</fullName>
    </recommendedName>
</protein>
<comment type="caution">
    <text evidence="1">The sequence shown here is derived from an EMBL/GenBank/DDBJ whole genome shotgun (WGS) entry which is preliminary data.</text>
</comment>
<sequence>MADAKEDQDQKRDRVDDLMLHLARGRVALGAVALAAPGLTARLTGMGGGKDGAASRDLVTRMFAAREIALGAAYLIGTDSDRRLLARLGLMVDSLDTLSGTRSRKGLPLPITAAAVVGAGGCAALGAAKVAKDLIR</sequence>
<name>A0ABN3JSF6_9ACTN</name>
<reference evidence="1 2" key="1">
    <citation type="journal article" date="2019" name="Int. J. Syst. Evol. Microbiol.">
        <title>The Global Catalogue of Microorganisms (GCM) 10K type strain sequencing project: providing services to taxonomists for standard genome sequencing and annotation.</title>
        <authorList>
            <consortium name="The Broad Institute Genomics Platform"/>
            <consortium name="The Broad Institute Genome Sequencing Center for Infectious Disease"/>
            <person name="Wu L."/>
            <person name="Ma J."/>
        </authorList>
    </citation>
    <scope>NUCLEOTIDE SEQUENCE [LARGE SCALE GENOMIC DNA]</scope>
    <source>
        <strain evidence="1 2">JCM 3325</strain>
    </source>
</reference>
<accession>A0ABN3JSF6</accession>
<gene>
    <name evidence="1" type="ORF">GCM10010191_58430</name>
</gene>